<feature type="binding site" evidence="14">
    <location>
        <position position="121"/>
    </location>
    <ligand>
        <name>substrate</name>
    </ligand>
</feature>
<dbReference type="GO" id="GO:0043531">
    <property type="term" value="F:ADP binding"/>
    <property type="evidence" value="ECO:0007669"/>
    <property type="project" value="TreeGrafter"/>
</dbReference>
<dbReference type="GO" id="GO:0006094">
    <property type="term" value="P:gluconeogenesis"/>
    <property type="evidence" value="ECO:0007669"/>
    <property type="project" value="TreeGrafter"/>
</dbReference>
<evidence type="ECO:0000256" key="9">
    <source>
        <dbReference type="ARBA" id="ARBA00022679"/>
    </source>
</evidence>
<organism evidence="18 19">
    <name type="scientific">Coxiella burnetii (strain Dugway 5J108-111)</name>
    <dbReference type="NCBI Taxonomy" id="434922"/>
    <lineage>
        <taxon>Bacteria</taxon>
        <taxon>Pseudomonadati</taxon>
        <taxon>Pseudomonadota</taxon>
        <taxon>Gammaproteobacteria</taxon>
        <taxon>Legionellales</taxon>
        <taxon>Coxiellaceae</taxon>
        <taxon>Coxiella</taxon>
    </lineage>
</organism>
<keyword evidence="9 14" id="KW-0808">Transferase</keyword>
<evidence type="ECO:0000313" key="19">
    <source>
        <dbReference type="Proteomes" id="UP000008555"/>
    </source>
</evidence>
<evidence type="ECO:0000256" key="11">
    <source>
        <dbReference type="ARBA" id="ARBA00022777"/>
    </source>
</evidence>
<dbReference type="InterPro" id="IPR015911">
    <property type="entry name" value="Phosphoglycerate_kinase_CS"/>
</dbReference>
<evidence type="ECO:0000256" key="10">
    <source>
        <dbReference type="ARBA" id="ARBA00022741"/>
    </source>
</evidence>
<evidence type="ECO:0000256" key="2">
    <source>
        <dbReference type="ARBA" id="ARBA00004496"/>
    </source>
</evidence>
<feature type="binding site" evidence="15">
    <location>
        <position position="121"/>
    </location>
    <ligand>
        <name>(2R)-3-phosphoglycerate</name>
        <dbReference type="ChEBI" id="CHEBI:58272"/>
    </ligand>
</feature>
<dbReference type="UniPathway" id="UPA00109">
    <property type="reaction ID" value="UER00185"/>
</dbReference>
<evidence type="ECO:0000256" key="13">
    <source>
        <dbReference type="ARBA" id="ARBA00023152"/>
    </source>
</evidence>
<evidence type="ECO:0000256" key="16">
    <source>
        <dbReference type="PIRSR" id="PIRSR000724-2"/>
    </source>
</evidence>
<keyword evidence="13 14" id="KW-0324">Glycolysis</keyword>
<feature type="binding site" evidence="14 15">
    <location>
        <begin position="29"/>
        <end position="31"/>
    </location>
    <ligand>
        <name>substrate</name>
    </ligand>
</feature>
<dbReference type="KEGG" id="cbd:CBUD_0226"/>
<evidence type="ECO:0000256" key="4">
    <source>
        <dbReference type="ARBA" id="ARBA00008982"/>
    </source>
</evidence>
<keyword evidence="11 14" id="KW-0418">Kinase</keyword>
<evidence type="ECO:0000256" key="8">
    <source>
        <dbReference type="ARBA" id="ARBA00022490"/>
    </source>
</evidence>
<evidence type="ECO:0000256" key="12">
    <source>
        <dbReference type="ARBA" id="ARBA00022840"/>
    </source>
</evidence>
<evidence type="ECO:0000313" key="18">
    <source>
        <dbReference type="EMBL" id="ABS77688.2"/>
    </source>
</evidence>
<dbReference type="Gene3D" id="3.40.50.1260">
    <property type="entry name" value="Phosphoglycerate kinase, N-terminal domain"/>
    <property type="match status" value="2"/>
</dbReference>
<keyword evidence="8 14" id="KW-0963">Cytoplasm</keyword>
<dbReference type="InterPro" id="IPR036043">
    <property type="entry name" value="Phosphoglycerate_kinase_sf"/>
</dbReference>
<dbReference type="Pfam" id="PF00162">
    <property type="entry name" value="PGK"/>
    <property type="match status" value="1"/>
</dbReference>
<feature type="binding site" evidence="14 16">
    <location>
        <position position="205"/>
    </location>
    <ligand>
        <name>ATP</name>
        <dbReference type="ChEBI" id="CHEBI:30616"/>
    </ligand>
</feature>
<dbReference type="FunFam" id="3.40.50.1260:FF:000001">
    <property type="entry name" value="Phosphoglycerate kinase"/>
    <property type="match status" value="1"/>
</dbReference>
<evidence type="ECO:0000256" key="6">
    <source>
        <dbReference type="ARBA" id="ARBA00013061"/>
    </source>
</evidence>
<dbReference type="RefSeq" id="WP_011996479.1">
    <property type="nucleotide sequence ID" value="NC_009727.1"/>
</dbReference>
<feature type="binding site" evidence="15">
    <location>
        <position position="44"/>
    </location>
    <ligand>
        <name>(2R)-3-phosphoglycerate</name>
        <dbReference type="ChEBI" id="CHEBI:58272"/>
    </ligand>
</feature>
<evidence type="ECO:0000256" key="14">
    <source>
        <dbReference type="HAMAP-Rule" id="MF_00145"/>
    </source>
</evidence>
<dbReference type="EC" id="2.7.2.3" evidence="6 14"/>
<feature type="binding site" evidence="14 15">
    <location>
        <begin position="67"/>
        <end position="70"/>
    </location>
    <ligand>
        <name>substrate</name>
    </ligand>
</feature>
<feature type="binding site" evidence="14 16">
    <location>
        <begin position="353"/>
        <end position="356"/>
    </location>
    <ligand>
        <name>ATP</name>
        <dbReference type="ChEBI" id="CHEBI:30616"/>
    </ligand>
</feature>
<protein>
    <recommendedName>
        <fullName evidence="7 14">Phosphoglycerate kinase</fullName>
        <ecNumber evidence="6 14">2.7.2.3</ecNumber>
    </recommendedName>
</protein>
<dbReference type="HAMAP" id="MF_00145">
    <property type="entry name" value="Phosphoglyc_kinase"/>
    <property type="match status" value="1"/>
</dbReference>
<keyword evidence="10 14" id="KW-0547">Nucleotide-binding</keyword>
<dbReference type="GO" id="GO:0005829">
    <property type="term" value="C:cytosol"/>
    <property type="evidence" value="ECO:0007669"/>
    <property type="project" value="TreeGrafter"/>
</dbReference>
<comment type="caution">
    <text evidence="14">Lacks conserved residue(s) required for the propagation of feature annotation.</text>
</comment>
<feature type="binding site" evidence="14 16">
    <location>
        <position position="327"/>
    </location>
    <ligand>
        <name>ATP</name>
        <dbReference type="ChEBI" id="CHEBI:30616"/>
    </ligand>
</feature>
<dbReference type="PROSITE" id="PS00111">
    <property type="entry name" value="PGLYCERATE_KINASE"/>
    <property type="match status" value="1"/>
</dbReference>
<comment type="similarity">
    <text evidence="4 14 17">Belongs to the phosphoglycerate kinase family.</text>
</comment>
<comment type="pathway">
    <text evidence="3 14">Carbohydrate degradation; glycolysis; pyruvate from D-glyceraldehyde 3-phosphate: step 2/5.</text>
</comment>
<evidence type="ECO:0000256" key="5">
    <source>
        <dbReference type="ARBA" id="ARBA00011245"/>
    </source>
</evidence>
<dbReference type="AlphaFoldDB" id="A9KBV5"/>
<dbReference type="PIRSF" id="PIRSF000724">
    <property type="entry name" value="Pgk"/>
    <property type="match status" value="1"/>
</dbReference>
<dbReference type="FunFam" id="3.40.50.1260:FF:000002">
    <property type="entry name" value="Phosphoglycerate kinase"/>
    <property type="match status" value="1"/>
</dbReference>
<evidence type="ECO:0000256" key="7">
    <source>
        <dbReference type="ARBA" id="ARBA00016471"/>
    </source>
</evidence>
<feature type="binding site" evidence="14">
    <location>
        <position position="44"/>
    </location>
    <ligand>
        <name>substrate</name>
    </ligand>
</feature>
<evidence type="ECO:0000256" key="15">
    <source>
        <dbReference type="PIRSR" id="PIRSR000724-1"/>
    </source>
</evidence>
<feature type="binding site" evidence="14">
    <location>
        <position position="154"/>
    </location>
    <ligand>
        <name>substrate</name>
    </ligand>
</feature>
<dbReference type="SUPFAM" id="SSF53748">
    <property type="entry name" value="Phosphoglycerate kinase"/>
    <property type="match status" value="1"/>
</dbReference>
<feature type="binding site" evidence="15">
    <location>
        <position position="154"/>
    </location>
    <ligand>
        <name>(2R)-3-phosphoglycerate</name>
        <dbReference type="ChEBI" id="CHEBI:58272"/>
    </ligand>
</feature>
<name>A9KBV5_COXBN</name>
<proteinExistence type="inferred from homology"/>
<dbReference type="GO" id="GO:0005524">
    <property type="term" value="F:ATP binding"/>
    <property type="evidence" value="ECO:0007669"/>
    <property type="project" value="UniProtKB-KW"/>
</dbReference>
<dbReference type="PRINTS" id="PR00477">
    <property type="entry name" value="PHGLYCKINASE"/>
</dbReference>
<dbReference type="InterPro" id="IPR001576">
    <property type="entry name" value="Phosphoglycerate_kinase"/>
</dbReference>
<comment type="catalytic activity">
    <reaction evidence="1 14 17">
        <text>(2R)-3-phosphoglycerate + ATP = (2R)-3-phospho-glyceroyl phosphate + ADP</text>
        <dbReference type="Rhea" id="RHEA:14801"/>
        <dbReference type="ChEBI" id="CHEBI:30616"/>
        <dbReference type="ChEBI" id="CHEBI:57604"/>
        <dbReference type="ChEBI" id="CHEBI:58272"/>
        <dbReference type="ChEBI" id="CHEBI:456216"/>
        <dbReference type="EC" id="2.7.2.3"/>
    </reaction>
</comment>
<dbReference type="InterPro" id="IPR015824">
    <property type="entry name" value="Phosphoglycerate_kinase_N"/>
</dbReference>
<evidence type="ECO:0000256" key="3">
    <source>
        <dbReference type="ARBA" id="ARBA00004838"/>
    </source>
</evidence>
<dbReference type="GO" id="GO:0004618">
    <property type="term" value="F:phosphoglycerate kinase activity"/>
    <property type="evidence" value="ECO:0007669"/>
    <property type="project" value="UniProtKB-UniRule"/>
</dbReference>
<reference evidence="18 19" key="1">
    <citation type="journal article" date="2009" name="Infect. Immun.">
        <title>Comparative genomics reveal extensive transposon-mediated genomic plasticity and diversity among potential effector proteins within the genus Coxiella.</title>
        <authorList>
            <person name="Beare P.A."/>
            <person name="Unsworth N."/>
            <person name="Andoh M."/>
            <person name="Voth D.E."/>
            <person name="Omsland A."/>
            <person name="Gilk S.D."/>
            <person name="Williams K.P."/>
            <person name="Sobral B.W."/>
            <person name="Kupko J.J.III."/>
            <person name="Porcella S.F."/>
            <person name="Samuel J.E."/>
            <person name="Heinzen R.A."/>
        </authorList>
    </citation>
    <scope>NUCLEOTIDE SEQUENCE [LARGE SCALE GENOMIC DNA]</scope>
    <source>
        <strain evidence="18 19">Dugway 5J108-111</strain>
    </source>
</reference>
<keyword evidence="12 14" id="KW-0067">ATP-binding</keyword>
<comment type="subcellular location">
    <subcellularLocation>
        <location evidence="2 14">Cytoplasm</location>
    </subcellularLocation>
</comment>
<accession>A9KBV5</accession>
<gene>
    <name evidence="14 18" type="primary">pgk</name>
    <name evidence="18" type="ordered locus">CBUD_0226</name>
</gene>
<dbReference type="Proteomes" id="UP000008555">
    <property type="component" value="Chromosome"/>
</dbReference>
<dbReference type="PANTHER" id="PTHR11406">
    <property type="entry name" value="PHOSPHOGLYCERATE KINASE"/>
    <property type="match status" value="1"/>
</dbReference>
<evidence type="ECO:0000256" key="1">
    <source>
        <dbReference type="ARBA" id="ARBA00000642"/>
    </source>
</evidence>
<dbReference type="PANTHER" id="PTHR11406:SF23">
    <property type="entry name" value="PHOSPHOGLYCERATE KINASE 1, CHLOROPLASTIC-RELATED"/>
    <property type="match status" value="1"/>
</dbReference>
<comment type="subunit">
    <text evidence="5 14">Monomer.</text>
</comment>
<dbReference type="EMBL" id="CP000733">
    <property type="protein sequence ID" value="ABS77688.2"/>
    <property type="molecule type" value="Genomic_DNA"/>
</dbReference>
<dbReference type="GO" id="GO:0006096">
    <property type="term" value="P:glycolytic process"/>
    <property type="evidence" value="ECO:0007669"/>
    <property type="project" value="UniProtKB-UniRule"/>
</dbReference>
<dbReference type="HOGENOM" id="CLU_025427_0_2_6"/>
<evidence type="ECO:0000256" key="17">
    <source>
        <dbReference type="RuleBase" id="RU000532"/>
    </source>
</evidence>
<sequence length="404" mass="43788">MSENKMKALPFLSMSNLNLHNKRVMIREDLNVPMKNGKITNDERIVCALPTIQKAIEQKARVMILSHLGRPEEGKFEKEFSLAPVARLLSKKLNQKVPLINDWLKGVAVEPGQAILCENVRFNKGENENNTELAKRMAELCDIFVMDAFATAHRAQASTAGVAAYAKLACAGPLLISEVEALSRALENPQKPLVAVVGGSKVSTKIHLLENLLDKVDQLIVGGGIANTFLKAQGYSIGKSLCENEWLDAAQQFWEKAAEKNVSLPLPVDVIVADELSEDAKATVKNIDAVTSNESIFDVGPNTSATYAKLMAQAGTIVWNGPIGVFEIEAFSQGTRALAQAVAKSTAYSIVGGGDTLAALDKFNLTDQMSYVSTAGGAFLEFLEGKILPAIKILTQRAKEYEQK</sequence>